<evidence type="ECO:0008006" key="3">
    <source>
        <dbReference type="Google" id="ProtNLM"/>
    </source>
</evidence>
<sequence length="106" mass="11812">MVWVRIPNLPMKLFDEAVLWCISEQVGTMPKLMIQLQSILEALEAQERLTLGDHQAFDPSSLHYEYYSCTPPPGSGARADITINHIGLKGCAKVDCKGFFGGIWCL</sequence>
<reference evidence="1 2" key="1">
    <citation type="submission" date="2024-01" db="EMBL/GenBank/DDBJ databases">
        <title>The genomes of 5 underutilized Papilionoideae crops provide insights into root nodulation and disease resistance.</title>
        <authorList>
            <person name="Yuan L."/>
        </authorList>
    </citation>
    <scope>NUCLEOTIDE SEQUENCE [LARGE SCALE GENOMIC DNA]</scope>
    <source>
        <strain evidence="1">LY-2023</strain>
        <tissue evidence="1">Leaf</tissue>
    </source>
</reference>
<dbReference type="AlphaFoldDB" id="A0AAN9KMZ9"/>
<keyword evidence="2" id="KW-1185">Reference proteome</keyword>
<accession>A0AAN9KMZ9</accession>
<dbReference type="Proteomes" id="UP001359559">
    <property type="component" value="Unassembled WGS sequence"/>
</dbReference>
<organism evidence="1 2">
    <name type="scientific">Clitoria ternatea</name>
    <name type="common">Butterfly pea</name>
    <dbReference type="NCBI Taxonomy" id="43366"/>
    <lineage>
        <taxon>Eukaryota</taxon>
        <taxon>Viridiplantae</taxon>
        <taxon>Streptophyta</taxon>
        <taxon>Embryophyta</taxon>
        <taxon>Tracheophyta</taxon>
        <taxon>Spermatophyta</taxon>
        <taxon>Magnoliopsida</taxon>
        <taxon>eudicotyledons</taxon>
        <taxon>Gunneridae</taxon>
        <taxon>Pentapetalae</taxon>
        <taxon>rosids</taxon>
        <taxon>fabids</taxon>
        <taxon>Fabales</taxon>
        <taxon>Fabaceae</taxon>
        <taxon>Papilionoideae</taxon>
        <taxon>50 kb inversion clade</taxon>
        <taxon>NPAAA clade</taxon>
        <taxon>indigoferoid/millettioid clade</taxon>
        <taxon>Phaseoleae</taxon>
        <taxon>Clitoria</taxon>
    </lineage>
</organism>
<evidence type="ECO:0000313" key="2">
    <source>
        <dbReference type="Proteomes" id="UP001359559"/>
    </source>
</evidence>
<name>A0AAN9KMZ9_CLITE</name>
<proteinExistence type="predicted"/>
<gene>
    <name evidence="1" type="ORF">RJT34_03911</name>
</gene>
<evidence type="ECO:0000313" key="1">
    <source>
        <dbReference type="EMBL" id="KAK7319193.1"/>
    </source>
</evidence>
<comment type="caution">
    <text evidence="1">The sequence shown here is derived from an EMBL/GenBank/DDBJ whole genome shotgun (WGS) entry which is preliminary data.</text>
</comment>
<protein>
    <recommendedName>
        <fullName evidence="3">DUF4283 domain-containing protein</fullName>
    </recommendedName>
</protein>
<dbReference type="EMBL" id="JAYKXN010000001">
    <property type="protein sequence ID" value="KAK7319193.1"/>
    <property type="molecule type" value="Genomic_DNA"/>
</dbReference>